<gene>
    <name evidence="2" type="ORF">DACRYDRAFT_21896</name>
</gene>
<organism evidence="2 3">
    <name type="scientific">Dacryopinax primogenitus (strain DJM 731)</name>
    <name type="common">Brown rot fungus</name>
    <dbReference type="NCBI Taxonomy" id="1858805"/>
    <lineage>
        <taxon>Eukaryota</taxon>
        <taxon>Fungi</taxon>
        <taxon>Dikarya</taxon>
        <taxon>Basidiomycota</taxon>
        <taxon>Agaricomycotina</taxon>
        <taxon>Dacrymycetes</taxon>
        <taxon>Dacrymycetales</taxon>
        <taxon>Dacrymycetaceae</taxon>
        <taxon>Dacryopinax</taxon>
    </lineage>
</organism>
<keyword evidence="3" id="KW-1185">Reference proteome</keyword>
<feature type="region of interest" description="Disordered" evidence="1">
    <location>
        <begin position="1"/>
        <end position="21"/>
    </location>
</feature>
<evidence type="ECO:0000313" key="2">
    <source>
        <dbReference type="EMBL" id="EJU02130.1"/>
    </source>
</evidence>
<protein>
    <submittedName>
        <fullName evidence="2">Uncharacterized protein</fullName>
    </submittedName>
</protein>
<dbReference type="GeneID" id="63687652"/>
<accession>M5G1N9</accession>
<name>M5G1N9_DACPD</name>
<evidence type="ECO:0000313" key="3">
    <source>
        <dbReference type="Proteomes" id="UP000030653"/>
    </source>
</evidence>
<evidence type="ECO:0000256" key="1">
    <source>
        <dbReference type="SAM" id="MobiDB-lite"/>
    </source>
</evidence>
<dbReference type="RefSeq" id="XP_040629027.1">
    <property type="nucleotide sequence ID" value="XM_040772590.1"/>
</dbReference>
<dbReference type="AlphaFoldDB" id="M5G1N9"/>
<dbReference type="Proteomes" id="UP000030653">
    <property type="component" value="Unassembled WGS sequence"/>
</dbReference>
<proteinExistence type="predicted"/>
<sequence length="67" mass="7347">MRTNDILQESNQINRGTPKTGMPEYRFETAYAASAFIKLQPSLPLEFDAETPVPLNDGTAAPALLHS</sequence>
<dbReference type="EMBL" id="JH795862">
    <property type="protein sequence ID" value="EJU02130.1"/>
    <property type="molecule type" value="Genomic_DNA"/>
</dbReference>
<feature type="compositionally biased region" description="Polar residues" evidence="1">
    <location>
        <begin position="1"/>
        <end position="17"/>
    </location>
</feature>
<reference evidence="2 3" key="1">
    <citation type="journal article" date="2012" name="Science">
        <title>The Paleozoic origin of enzymatic lignin decomposition reconstructed from 31 fungal genomes.</title>
        <authorList>
            <person name="Floudas D."/>
            <person name="Binder M."/>
            <person name="Riley R."/>
            <person name="Barry K."/>
            <person name="Blanchette R.A."/>
            <person name="Henrissat B."/>
            <person name="Martinez A.T."/>
            <person name="Otillar R."/>
            <person name="Spatafora J.W."/>
            <person name="Yadav J.S."/>
            <person name="Aerts A."/>
            <person name="Benoit I."/>
            <person name="Boyd A."/>
            <person name="Carlson A."/>
            <person name="Copeland A."/>
            <person name="Coutinho P.M."/>
            <person name="de Vries R.P."/>
            <person name="Ferreira P."/>
            <person name="Findley K."/>
            <person name="Foster B."/>
            <person name="Gaskell J."/>
            <person name="Glotzer D."/>
            <person name="Gorecki P."/>
            <person name="Heitman J."/>
            <person name="Hesse C."/>
            <person name="Hori C."/>
            <person name="Igarashi K."/>
            <person name="Jurgens J.A."/>
            <person name="Kallen N."/>
            <person name="Kersten P."/>
            <person name="Kohler A."/>
            <person name="Kuees U."/>
            <person name="Kumar T.K.A."/>
            <person name="Kuo A."/>
            <person name="LaButti K."/>
            <person name="Larrondo L.F."/>
            <person name="Lindquist E."/>
            <person name="Ling A."/>
            <person name="Lombard V."/>
            <person name="Lucas S."/>
            <person name="Lundell T."/>
            <person name="Martin R."/>
            <person name="McLaughlin D.J."/>
            <person name="Morgenstern I."/>
            <person name="Morin E."/>
            <person name="Murat C."/>
            <person name="Nagy L.G."/>
            <person name="Nolan M."/>
            <person name="Ohm R.A."/>
            <person name="Patyshakuliyeva A."/>
            <person name="Rokas A."/>
            <person name="Ruiz-Duenas F.J."/>
            <person name="Sabat G."/>
            <person name="Salamov A."/>
            <person name="Samejima M."/>
            <person name="Schmutz J."/>
            <person name="Slot J.C."/>
            <person name="St John F."/>
            <person name="Stenlid J."/>
            <person name="Sun H."/>
            <person name="Sun S."/>
            <person name="Syed K."/>
            <person name="Tsang A."/>
            <person name="Wiebenga A."/>
            <person name="Young D."/>
            <person name="Pisabarro A."/>
            <person name="Eastwood D.C."/>
            <person name="Martin F."/>
            <person name="Cullen D."/>
            <person name="Grigoriev I.V."/>
            <person name="Hibbett D.S."/>
        </authorList>
    </citation>
    <scope>NUCLEOTIDE SEQUENCE [LARGE SCALE GENOMIC DNA]</scope>
    <source>
        <strain evidence="2 3">DJM-731 SS1</strain>
    </source>
</reference>
<dbReference type="HOGENOM" id="CLU_2812283_0_0_1"/>